<reference evidence="2 3" key="2">
    <citation type="submission" date="2024-07" db="EMBL/GenBank/DDBJ databases">
        <authorList>
            <person name="Akdeniz Z."/>
        </authorList>
    </citation>
    <scope>NUCLEOTIDE SEQUENCE [LARGE SCALE GENOMIC DNA]</scope>
</reference>
<evidence type="ECO:0000313" key="3">
    <source>
        <dbReference type="Proteomes" id="UP001642409"/>
    </source>
</evidence>
<keyword evidence="3" id="KW-1185">Reference proteome</keyword>
<reference evidence="1" key="1">
    <citation type="submission" date="2023-06" db="EMBL/GenBank/DDBJ databases">
        <authorList>
            <person name="Kurt Z."/>
        </authorList>
    </citation>
    <scope>NUCLEOTIDE SEQUENCE</scope>
</reference>
<name>A0AA86P5D9_9EUKA</name>
<protein>
    <submittedName>
        <fullName evidence="2">Hypothetical_protein</fullName>
    </submittedName>
</protein>
<dbReference type="EMBL" id="CAXDID020000005">
    <property type="protein sequence ID" value="CAL5974460.1"/>
    <property type="molecule type" value="Genomic_DNA"/>
</dbReference>
<comment type="caution">
    <text evidence="1">The sequence shown here is derived from an EMBL/GenBank/DDBJ whole genome shotgun (WGS) entry which is preliminary data.</text>
</comment>
<dbReference type="AlphaFoldDB" id="A0AA86P5D9"/>
<proteinExistence type="predicted"/>
<sequence>MQQCLLKESVIFGRYLVSKFMDFSYTVPLQRRTSVITRLSPQVPQTRCIYLLRQRTLRQGYRLRFCIGTLYQVSPICWILEDYHGLCRPGEDDDDLGQDTVHNIIMAHCSDSGVSTASDFVLNGHFLFTKQTLTNTCFPSRALCLKPKIGVLLGQICETVYDIANGRKGVL</sequence>
<accession>A0AA86P5D9</accession>
<gene>
    <name evidence="1" type="ORF">HINF_LOCUS18232</name>
    <name evidence="2" type="ORF">HINF_LOCUS2864</name>
</gene>
<evidence type="ECO:0000313" key="1">
    <source>
        <dbReference type="EMBL" id="CAI9930587.1"/>
    </source>
</evidence>
<dbReference type="EMBL" id="CATOUU010000464">
    <property type="protein sequence ID" value="CAI9930587.1"/>
    <property type="molecule type" value="Genomic_DNA"/>
</dbReference>
<evidence type="ECO:0000313" key="2">
    <source>
        <dbReference type="EMBL" id="CAL5974460.1"/>
    </source>
</evidence>
<dbReference type="Proteomes" id="UP001642409">
    <property type="component" value="Unassembled WGS sequence"/>
</dbReference>
<organism evidence="1">
    <name type="scientific">Hexamita inflata</name>
    <dbReference type="NCBI Taxonomy" id="28002"/>
    <lineage>
        <taxon>Eukaryota</taxon>
        <taxon>Metamonada</taxon>
        <taxon>Diplomonadida</taxon>
        <taxon>Hexamitidae</taxon>
        <taxon>Hexamitinae</taxon>
        <taxon>Hexamita</taxon>
    </lineage>
</organism>